<gene>
    <name evidence="1" type="ORF">SAMN06296427_10517</name>
</gene>
<accession>A0A1W2ASD1</accession>
<name>A0A1W2ASD1_9FLAO</name>
<protein>
    <submittedName>
        <fullName evidence="1">Uncharacterized protein</fullName>
    </submittedName>
</protein>
<reference evidence="1 2" key="1">
    <citation type="submission" date="2017-04" db="EMBL/GenBank/DDBJ databases">
        <authorList>
            <person name="Afonso C.L."/>
            <person name="Miller P.J."/>
            <person name="Scott M.A."/>
            <person name="Spackman E."/>
            <person name="Goraichik I."/>
            <person name="Dimitrov K.M."/>
            <person name="Suarez D.L."/>
            <person name="Swayne D.E."/>
        </authorList>
    </citation>
    <scope>NUCLEOTIDE SEQUENCE [LARGE SCALE GENOMIC DNA]</scope>
    <source>
        <strain evidence="1 2">CGMCC 1.12708</strain>
    </source>
</reference>
<keyword evidence="2" id="KW-1185">Reference proteome</keyword>
<proteinExistence type="predicted"/>
<dbReference type="EMBL" id="FWXS01000005">
    <property type="protein sequence ID" value="SMC63108.1"/>
    <property type="molecule type" value="Genomic_DNA"/>
</dbReference>
<evidence type="ECO:0000313" key="2">
    <source>
        <dbReference type="Proteomes" id="UP000192393"/>
    </source>
</evidence>
<dbReference type="STRING" id="1434700.SAMN06296427_10517"/>
<dbReference type="RefSeq" id="WP_245828497.1">
    <property type="nucleotide sequence ID" value="NZ_FWXS01000005.1"/>
</dbReference>
<dbReference type="Proteomes" id="UP000192393">
    <property type="component" value="Unassembled WGS sequence"/>
</dbReference>
<dbReference type="AlphaFoldDB" id="A0A1W2ASD1"/>
<organism evidence="1 2">
    <name type="scientific">Moheibacter sediminis</name>
    <dbReference type="NCBI Taxonomy" id="1434700"/>
    <lineage>
        <taxon>Bacteria</taxon>
        <taxon>Pseudomonadati</taxon>
        <taxon>Bacteroidota</taxon>
        <taxon>Flavobacteriia</taxon>
        <taxon>Flavobacteriales</taxon>
        <taxon>Weeksellaceae</taxon>
        <taxon>Moheibacter</taxon>
    </lineage>
</organism>
<evidence type="ECO:0000313" key="1">
    <source>
        <dbReference type="EMBL" id="SMC63108.1"/>
    </source>
</evidence>
<sequence length="230" mass="24209">MLLLTVKLSAQAYSNSEVQPNLTDSNVFLDASSNFNSSANGSHSLGKGLVFPDTDLTQFEFDMTLADGIYFPSYFDGMVVYNVGNGNTMTGGDNPTAPSAVTPGFYYFSNPNGTTNGNVADGVWLPLGSGGSSQVQIGTTESITNLVLAGEPVYAIKGTFTADGTTTSATLANPAGMTSLYRITIYKDGAVYGTGVYSYDKSNGQAYTGNPGVSVVYPAGEYEYTMEYLK</sequence>